<dbReference type="Pfam" id="PF08451">
    <property type="entry name" value="A_deaminase_N"/>
    <property type="match status" value="1"/>
</dbReference>
<proteinExistence type="inferred from homology"/>
<sequence length="522" mass="59185">MESLVLFTICLMTIENVRSLPVEMPTATYLQQRAQIVNGEANLRVGGSIQLSAREQQVNRLLMVAKGKEINSSRTTNGPSFLPSIHFFHGKDLIEESEVFQIIKTMPKGGGLHLHDCSMADITWLVKTVTYMDHCYMCTDQNNHIKFHFYQTPPSNPGCPWKLIATERQNASDKEKFDQMLYNSMSLIVPDPVKTYPTKDVVWKALYRVWDVANGLINYEPVFGKYFHQALKEFHEDNVQYLETRALLPVLYNLDGSTIDNRTFVMELYKQNLDQFVKDHPDFTGGRIIRSGYKFVSTSDVLQQIKESIAMLQQYPQLFAGYDLMGQEDHGIPLIEYISAIVYPSQQNITLPYFFHAGETNWEGTPTDNNLIDAVLLNTSRIGHGYALTKHPETMKLVKSKGIAIEVNPISNQVLKLVDDLRNHPASSLLAEDFPVVISSDVPALWGARGLSYDFYMAFMGMTGADTDLAMLKKLAINSLQYSAMSPSEKRTAITLWQNKWEQFIDRILGDEPPAVPFVGKQ</sequence>
<evidence type="ECO:0000256" key="8">
    <source>
        <dbReference type="ARBA" id="ARBA00022801"/>
    </source>
</evidence>
<comment type="similarity">
    <text evidence="3">Belongs to the metallo-dependent hydrolases superfamily. Adenosine and AMP deaminases family. ADGF subfamily.</text>
</comment>
<dbReference type="InterPro" id="IPR013659">
    <property type="entry name" value="A_deaminase_N"/>
</dbReference>
<dbReference type="STRING" id="6573.A0A210PFZ9"/>
<dbReference type="GO" id="GO:0046872">
    <property type="term" value="F:metal ion binding"/>
    <property type="evidence" value="ECO:0007669"/>
    <property type="project" value="UniProtKB-KW"/>
</dbReference>
<dbReference type="InterPro" id="IPR006330">
    <property type="entry name" value="Ado/ade_deaminase"/>
</dbReference>
<dbReference type="EMBL" id="NEDP02076730">
    <property type="protein sequence ID" value="OWF35381.1"/>
    <property type="molecule type" value="Genomic_DNA"/>
</dbReference>
<keyword evidence="6" id="KW-0479">Metal-binding</keyword>
<dbReference type="InterPro" id="IPR006331">
    <property type="entry name" value="ADGF"/>
</dbReference>
<feature type="domain" description="Adenosine deaminase" evidence="11">
    <location>
        <begin position="208"/>
        <end position="492"/>
    </location>
</feature>
<evidence type="ECO:0000256" key="7">
    <source>
        <dbReference type="ARBA" id="ARBA00022729"/>
    </source>
</evidence>
<gene>
    <name evidence="13" type="ORF">KP79_PYT18434</name>
</gene>
<evidence type="ECO:0000256" key="3">
    <source>
        <dbReference type="ARBA" id="ARBA00006083"/>
    </source>
</evidence>
<name>A0A210PFZ9_MIZYE</name>
<dbReference type="Proteomes" id="UP000242188">
    <property type="component" value="Unassembled WGS sequence"/>
</dbReference>
<dbReference type="Pfam" id="PF00962">
    <property type="entry name" value="A_deaminase"/>
    <property type="match status" value="1"/>
</dbReference>
<feature type="signal peptide" evidence="10">
    <location>
        <begin position="1"/>
        <end position="19"/>
    </location>
</feature>
<evidence type="ECO:0000313" key="13">
    <source>
        <dbReference type="EMBL" id="OWF35381.1"/>
    </source>
</evidence>
<feature type="chain" id="PRO_5013007445" description="adenosine deaminase" evidence="10">
    <location>
        <begin position="20"/>
        <end position="522"/>
    </location>
</feature>
<dbReference type="GO" id="GO:0004000">
    <property type="term" value="F:adenosine deaminase activity"/>
    <property type="evidence" value="ECO:0007669"/>
    <property type="project" value="InterPro"/>
</dbReference>
<dbReference type="GO" id="GO:0005615">
    <property type="term" value="C:extracellular space"/>
    <property type="evidence" value="ECO:0007669"/>
    <property type="project" value="InterPro"/>
</dbReference>
<comment type="caution">
    <text evidence="13">The sequence shown here is derived from an EMBL/GenBank/DDBJ whole genome shotgun (WGS) entry which is preliminary data.</text>
</comment>
<comment type="subcellular location">
    <subcellularLocation>
        <location evidence="2">Secreted</location>
    </subcellularLocation>
</comment>
<dbReference type="GO" id="GO:0006154">
    <property type="term" value="P:adenosine catabolic process"/>
    <property type="evidence" value="ECO:0007669"/>
    <property type="project" value="InterPro"/>
</dbReference>
<dbReference type="SUPFAM" id="SSF51556">
    <property type="entry name" value="Metallo-dependent hydrolases"/>
    <property type="match status" value="1"/>
</dbReference>
<dbReference type="GO" id="GO:0046103">
    <property type="term" value="P:inosine biosynthetic process"/>
    <property type="evidence" value="ECO:0007669"/>
    <property type="project" value="TreeGrafter"/>
</dbReference>
<comment type="catalytic activity">
    <reaction evidence="9">
        <text>adenosine + H2O + H(+) = inosine + NH4(+)</text>
        <dbReference type="Rhea" id="RHEA:24408"/>
        <dbReference type="ChEBI" id="CHEBI:15377"/>
        <dbReference type="ChEBI" id="CHEBI:15378"/>
        <dbReference type="ChEBI" id="CHEBI:16335"/>
        <dbReference type="ChEBI" id="CHEBI:17596"/>
        <dbReference type="ChEBI" id="CHEBI:28938"/>
        <dbReference type="EC" id="3.5.4.4"/>
    </reaction>
</comment>
<keyword evidence="5" id="KW-0964">Secreted</keyword>
<dbReference type="FunFam" id="3.20.20.140:FF:000017">
    <property type="entry name" value="Adenosine deaminase 2"/>
    <property type="match status" value="1"/>
</dbReference>
<evidence type="ECO:0000313" key="14">
    <source>
        <dbReference type="Proteomes" id="UP000242188"/>
    </source>
</evidence>
<organism evidence="13 14">
    <name type="scientific">Mizuhopecten yessoensis</name>
    <name type="common">Japanese scallop</name>
    <name type="synonym">Patinopecten yessoensis</name>
    <dbReference type="NCBI Taxonomy" id="6573"/>
    <lineage>
        <taxon>Eukaryota</taxon>
        <taxon>Metazoa</taxon>
        <taxon>Spiralia</taxon>
        <taxon>Lophotrochozoa</taxon>
        <taxon>Mollusca</taxon>
        <taxon>Bivalvia</taxon>
        <taxon>Autobranchia</taxon>
        <taxon>Pteriomorphia</taxon>
        <taxon>Pectinida</taxon>
        <taxon>Pectinoidea</taxon>
        <taxon>Pectinidae</taxon>
        <taxon>Mizuhopecten</taxon>
    </lineage>
</organism>
<dbReference type="EC" id="3.5.4.4" evidence="4"/>
<dbReference type="InterPro" id="IPR032466">
    <property type="entry name" value="Metal_Hydrolase"/>
</dbReference>
<evidence type="ECO:0000259" key="11">
    <source>
        <dbReference type="Pfam" id="PF00962"/>
    </source>
</evidence>
<keyword evidence="14" id="KW-1185">Reference proteome</keyword>
<protein>
    <recommendedName>
        <fullName evidence="4">adenosine deaminase</fullName>
        <ecNumber evidence="4">3.5.4.4</ecNumber>
    </recommendedName>
</protein>
<evidence type="ECO:0000256" key="10">
    <source>
        <dbReference type="SAM" id="SignalP"/>
    </source>
</evidence>
<evidence type="ECO:0000256" key="9">
    <source>
        <dbReference type="ARBA" id="ARBA00047764"/>
    </source>
</evidence>
<evidence type="ECO:0000256" key="2">
    <source>
        <dbReference type="ARBA" id="ARBA00004613"/>
    </source>
</evidence>
<dbReference type="NCBIfam" id="TIGR01431">
    <property type="entry name" value="adm_rel"/>
    <property type="match status" value="1"/>
</dbReference>
<evidence type="ECO:0000259" key="12">
    <source>
        <dbReference type="Pfam" id="PF08451"/>
    </source>
</evidence>
<reference evidence="13 14" key="1">
    <citation type="journal article" date="2017" name="Nat. Ecol. Evol.">
        <title>Scallop genome provides insights into evolution of bilaterian karyotype and development.</title>
        <authorList>
            <person name="Wang S."/>
            <person name="Zhang J."/>
            <person name="Jiao W."/>
            <person name="Li J."/>
            <person name="Xun X."/>
            <person name="Sun Y."/>
            <person name="Guo X."/>
            <person name="Huan P."/>
            <person name="Dong B."/>
            <person name="Zhang L."/>
            <person name="Hu X."/>
            <person name="Sun X."/>
            <person name="Wang J."/>
            <person name="Zhao C."/>
            <person name="Wang Y."/>
            <person name="Wang D."/>
            <person name="Huang X."/>
            <person name="Wang R."/>
            <person name="Lv J."/>
            <person name="Li Y."/>
            <person name="Zhang Z."/>
            <person name="Liu B."/>
            <person name="Lu W."/>
            <person name="Hui Y."/>
            <person name="Liang J."/>
            <person name="Zhou Z."/>
            <person name="Hou R."/>
            <person name="Li X."/>
            <person name="Liu Y."/>
            <person name="Li H."/>
            <person name="Ning X."/>
            <person name="Lin Y."/>
            <person name="Zhao L."/>
            <person name="Xing Q."/>
            <person name="Dou J."/>
            <person name="Li Y."/>
            <person name="Mao J."/>
            <person name="Guo H."/>
            <person name="Dou H."/>
            <person name="Li T."/>
            <person name="Mu C."/>
            <person name="Jiang W."/>
            <person name="Fu Q."/>
            <person name="Fu X."/>
            <person name="Miao Y."/>
            <person name="Liu J."/>
            <person name="Yu Q."/>
            <person name="Li R."/>
            <person name="Liao H."/>
            <person name="Li X."/>
            <person name="Kong Y."/>
            <person name="Jiang Z."/>
            <person name="Chourrout D."/>
            <person name="Li R."/>
            <person name="Bao Z."/>
        </authorList>
    </citation>
    <scope>NUCLEOTIDE SEQUENCE [LARGE SCALE GENOMIC DNA]</scope>
    <source>
        <strain evidence="13 14">PY_sf001</strain>
    </source>
</reference>
<evidence type="ECO:0000256" key="6">
    <source>
        <dbReference type="ARBA" id="ARBA00022723"/>
    </source>
</evidence>
<comment type="cofactor">
    <cofactor evidence="1">
        <name>Zn(2+)</name>
        <dbReference type="ChEBI" id="CHEBI:29105"/>
    </cofactor>
</comment>
<accession>A0A210PFZ9</accession>
<dbReference type="Gene3D" id="3.20.20.140">
    <property type="entry name" value="Metal-dependent hydrolases"/>
    <property type="match status" value="1"/>
</dbReference>
<dbReference type="PANTHER" id="PTHR11409:SF39">
    <property type="entry name" value="ADENOSINE DEAMINASE 2"/>
    <property type="match status" value="1"/>
</dbReference>
<feature type="domain" description="Adenosine/AMP deaminase N-terminal" evidence="12">
    <location>
        <begin position="23"/>
        <end position="103"/>
    </location>
</feature>
<keyword evidence="7 10" id="KW-0732">Signal</keyword>
<dbReference type="CDD" id="cd01321">
    <property type="entry name" value="ADGF"/>
    <property type="match status" value="1"/>
</dbReference>
<dbReference type="OrthoDB" id="7202371at2759"/>
<dbReference type="PANTHER" id="PTHR11409">
    <property type="entry name" value="ADENOSINE DEAMINASE"/>
    <property type="match status" value="1"/>
</dbReference>
<evidence type="ECO:0000256" key="1">
    <source>
        <dbReference type="ARBA" id="ARBA00001947"/>
    </source>
</evidence>
<evidence type="ECO:0000256" key="4">
    <source>
        <dbReference type="ARBA" id="ARBA00012784"/>
    </source>
</evidence>
<dbReference type="InterPro" id="IPR001365">
    <property type="entry name" value="A_deaminase_dom"/>
</dbReference>
<dbReference type="AlphaFoldDB" id="A0A210PFZ9"/>
<keyword evidence="8" id="KW-0378">Hydrolase</keyword>
<evidence type="ECO:0000256" key="5">
    <source>
        <dbReference type="ARBA" id="ARBA00022525"/>
    </source>
</evidence>